<name>A0ABN8PJI8_9CNID</name>
<keyword evidence="15" id="KW-1185">Reference proteome</keyword>
<gene>
    <name evidence="14" type="ORF">PLOB_00044402</name>
</gene>
<evidence type="ECO:0000313" key="14">
    <source>
        <dbReference type="EMBL" id="CAH3145192.1"/>
    </source>
</evidence>
<keyword evidence="7 10" id="KW-0129">CBS domain</keyword>
<reference evidence="14 15" key="1">
    <citation type="submission" date="2022-05" db="EMBL/GenBank/DDBJ databases">
        <authorList>
            <consortium name="Genoscope - CEA"/>
            <person name="William W."/>
        </authorList>
    </citation>
    <scope>NUCLEOTIDE SEQUENCE [LARGE SCALE GENOMIC DNA]</scope>
</reference>
<feature type="transmembrane region" description="Helical" evidence="11">
    <location>
        <begin position="243"/>
        <end position="266"/>
    </location>
</feature>
<dbReference type="InterPro" id="IPR051280">
    <property type="entry name" value="Cl-channel/antiporter"/>
</dbReference>
<dbReference type="Pfam" id="PF00571">
    <property type="entry name" value="CBS"/>
    <property type="match status" value="2"/>
</dbReference>
<proteinExistence type="inferred from homology"/>
<feature type="transmembrane region" description="Helical" evidence="11">
    <location>
        <begin position="127"/>
        <end position="152"/>
    </location>
</feature>
<dbReference type="InterPro" id="IPR014743">
    <property type="entry name" value="Cl-channel_core"/>
</dbReference>
<dbReference type="InterPro" id="IPR046342">
    <property type="entry name" value="CBS_dom_sf"/>
</dbReference>
<feature type="region of interest" description="Disordered" evidence="12">
    <location>
        <begin position="919"/>
        <end position="941"/>
    </location>
</feature>
<evidence type="ECO:0000256" key="10">
    <source>
        <dbReference type="PROSITE-ProRule" id="PRU00703"/>
    </source>
</evidence>
<dbReference type="EMBL" id="CALNXK010000075">
    <property type="protein sequence ID" value="CAH3145192.1"/>
    <property type="molecule type" value="Genomic_DNA"/>
</dbReference>
<keyword evidence="6 11" id="KW-0406">Ion transport</keyword>
<evidence type="ECO:0000256" key="5">
    <source>
        <dbReference type="ARBA" id="ARBA00022989"/>
    </source>
</evidence>
<feature type="transmembrane region" description="Helical" evidence="11">
    <location>
        <begin position="553"/>
        <end position="576"/>
    </location>
</feature>
<keyword evidence="3 11" id="KW-0812">Transmembrane</keyword>
<keyword evidence="9 11" id="KW-0868">Chloride</keyword>
<dbReference type="PRINTS" id="PR00762">
    <property type="entry name" value="CLCHANNEL"/>
</dbReference>
<keyword evidence="8 11" id="KW-0472">Membrane</keyword>
<comment type="subcellular location">
    <subcellularLocation>
        <location evidence="1 11">Membrane</location>
        <topology evidence="1 11">Multi-pass membrane protein</topology>
    </subcellularLocation>
</comment>
<dbReference type="PROSITE" id="PS51371">
    <property type="entry name" value="CBS"/>
    <property type="match status" value="2"/>
</dbReference>
<feature type="domain" description="CBS" evidence="13">
    <location>
        <begin position="859"/>
        <end position="917"/>
    </location>
</feature>
<evidence type="ECO:0000256" key="6">
    <source>
        <dbReference type="ARBA" id="ARBA00023065"/>
    </source>
</evidence>
<feature type="transmembrane region" description="Helical" evidence="11">
    <location>
        <begin position="488"/>
        <end position="516"/>
    </location>
</feature>
<comment type="caution">
    <text evidence="14">The sequence shown here is derived from an EMBL/GenBank/DDBJ whole genome shotgun (WGS) entry which is preliminary data.</text>
</comment>
<evidence type="ECO:0000256" key="2">
    <source>
        <dbReference type="ARBA" id="ARBA00022448"/>
    </source>
</evidence>
<dbReference type="InterPro" id="IPR001807">
    <property type="entry name" value="ClC"/>
</dbReference>
<keyword evidence="2 11" id="KW-0813">Transport</keyword>
<evidence type="ECO:0000256" key="8">
    <source>
        <dbReference type="ARBA" id="ARBA00023136"/>
    </source>
</evidence>
<dbReference type="InterPro" id="IPR000644">
    <property type="entry name" value="CBS_dom"/>
</dbReference>
<feature type="transmembrane region" description="Helical" evidence="11">
    <location>
        <begin position="383"/>
        <end position="404"/>
    </location>
</feature>
<accession>A0ABN8PJI8</accession>
<organism evidence="14 15">
    <name type="scientific">Porites lobata</name>
    <dbReference type="NCBI Taxonomy" id="104759"/>
    <lineage>
        <taxon>Eukaryota</taxon>
        <taxon>Metazoa</taxon>
        <taxon>Cnidaria</taxon>
        <taxon>Anthozoa</taxon>
        <taxon>Hexacorallia</taxon>
        <taxon>Scleractinia</taxon>
        <taxon>Fungiina</taxon>
        <taxon>Poritidae</taxon>
        <taxon>Porites</taxon>
    </lineage>
</organism>
<dbReference type="Pfam" id="PF00654">
    <property type="entry name" value="Voltage_CLC"/>
    <property type="match status" value="1"/>
</dbReference>
<feature type="transmembrane region" description="Helical" evidence="11">
    <location>
        <begin position="342"/>
        <end position="362"/>
    </location>
</feature>
<feature type="domain" description="CBS" evidence="13">
    <location>
        <begin position="741"/>
        <end position="803"/>
    </location>
</feature>
<evidence type="ECO:0000256" key="3">
    <source>
        <dbReference type="ARBA" id="ARBA00022692"/>
    </source>
</evidence>
<evidence type="ECO:0000256" key="7">
    <source>
        <dbReference type="ARBA" id="ARBA00023122"/>
    </source>
</evidence>
<sequence>MALKRNASKYGVSSTHADEDTLPTETQTSFFQKGREFESRYVNHHYTEEEREKLGTFESVDYLPPHSAVYKNWLKQQPSRLDWDRWVMMGMIGFSVGFIGFLMHQLIDVIAEVKWDKASDFIKDRDFGLAWIWVIGYSVLFVLASSIPVVYFRPSAGGSGIPELIGFLNGTVVRHIFNFKTMLVKFFSCVCAVGAGLPIGPEGPMIHLGSLVGAGLSQFKSHTLKFQLPFFERFRNTEDRRNFISAGAAAGVASAFGAPVGGLLFSMEEVSSFWNMKLSWQTFFACMVSTFTTDLFNSAFDGFKYQGDFGLFKAEKNILFQASISINHGIGLNILAFIPTVILGIIGGLLGAVFTFINLKIARFRRSQIGKIKSKQWKNIAKISEPVLIMIITGTASVFLPAAFPCTSFQCSFTSEGFSEKCLTSSQHPLHTERDVNKYTCPVGITSVINGTEFTNSSFNEVATLLFVTGEKAIHHLFSRDTPYELGYASLFTVLVIYFLLACWSAGTAISSGLVVPMLFIGGTYGRIIGRAMVDMFGFHSTGYWAWMDPGAFALIGAASFFGGVSRLTMSLTVIMMEITNDIQFLLPIMVAIMVAKWVGDFATHPLYHALLELKCIPFLDSEPVILHEGSQAAVQTDPTLLRHASAITEQKKCWELLAEKFDRFQTLRNNTQQQPTTCNRVCKRTQHVTSNNFGSCWPTMLRPFARSLSCLLVNFHLQTTHDRTKLSQINLELFKAGDAMSSPAIVVHKIESVSRLTQLLQDTPHGGYPVVVKTDREDEVFSGLISRNDITVLLSREDIFSSRENLSVYEEELDVNRLDYYQMHQGYHKDADRLNSQLDLYAENPRYQNLFIDLSPYVNHSAPSVQETFSLHRTYIIFRTLGLRHLTVVDERNRVRGIITRKDLMGFQMEERIHKFLHSSRDHEMQSPSSLLGHRPSMDA</sequence>
<evidence type="ECO:0000259" key="13">
    <source>
        <dbReference type="PROSITE" id="PS51371"/>
    </source>
</evidence>
<dbReference type="Gene3D" id="3.10.580.10">
    <property type="entry name" value="CBS-domain"/>
    <property type="match status" value="1"/>
</dbReference>
<dbReference type="Gene3D" id="1.10.3080.10">
    <property type="entry name" value="Clc chloride channel"/>
    <property type="match status" value="1"/>
</dbReference>
<dbReference type="PANTHER" id="PTHR11689:SF89">
    <property type="entry name" value="CHLORIDE CHANNEL PROTEIN"/>
    <property type="match status" value="1"/>
</dbReference>
<comment type="similarity">
    <text evidence="11">Belongs to the chloride channel (TC 2.A.49) family.</text>
</comment>
<evidence type="ECO:0000256" key="11">
    <source>
        <dbReference type="RuleBase" id="RU361221"/>
    </source>
</evidence>
<dbReference type="PANTHER" id="PTHR11689">
    <property type="entry name" value="CHLORIDE CHANNEL PROTEIN CLC FAMILY MEMBER"/>
    <property type="match status" value="1"/>
</dbReference>
<evidence type="ECO:0000256" key="9">
    <source>
        <dbReference type="ARBA" id="ARBA00023214"/>
    </source>
</evidence>
<feature type="transmembrane region" description="Helical" evidence="11">
    <location>
        <begin position="583"/>
        <end position="600"/>
    </location>
</feature>
<dbReference type="SUPFAM" id="SSF81340">
    <property type="entry name" value="Clc chloride channel"/>
    <property type="match status" value="1"/>
</dbReference>
<protein>
    <recommendedName>
        <fullName evidence="11">Chloride channel protein</fullName>
    </recommendedName>
</protein>
<evidence type="ECO:0000313" key="15">
    <source>
        <dbReference type="Proteomes" id="UP001159405"/>
    </source>
</evidence>
<keyword evidence="5 11" id="KW-1133">Transmembrane helix</keyword>
<evidence type="ECO:0000256" key="12">
    <source>
        <dbReference type="SAM" id="MobiDB-lite"/>
    </source>
</evidence>
<evidence type="ECO:0000256" key="1">
    <source>
        <dbReference type="ARBA" id="ARBA00004141"/>
    </source>
</evidence>
<feature type="region of interest" description="Disordered" evidence="12">
    <location>
        <begin position="1"/>
        <end position="25"/>
    </location>
</feature>
<dbReference type="Proteomes" id="UP001159405">
    <property type="component" value="Unassembled WGS sequence"/>
</dbReference>
<keyword evidence="4" id="KW-0677">Repeat</keyword>
<feature type="transmembrane region" description="Helical" evidence="11">
    <location>
        <begin position="86"/>
        <end position="107"/>
    </location>
</feature>
<dbReference type="SUPFAM" id="SSF54631">
    <property type="entry name" value="CBS-domain pair"/>
    <property type="match status" value="1"/>
</dbReference>
<dbReference type="SMART" id="SM00116">
    <property type="entry name" value="CBS"/>
    <property type="match status" value="2"/>
</dbReference>
<dbReference type="CDD" id="cd04591">
    <property type="entry name" value="CBS_pair_voltage-gated_CLC_euk_bac"/>
    <property type="match status" value="1"/>
</dbReference>
<evidence type="ECO:0000256" key="4">
    <source>
        <dbReference type="ARBA" id="ARBA00022737"/>
    </source>
</evidence>
<comment type="caution">
    <text evidence="11">Lacks conserved residue(s) required for the propagation of feature annotation.</text>
</comment>